<evidence type="ECO:0000313" key="1">
    <source>
        <dbReference type="EMBL" id="BBZ34844.1"/>
    </source>
</evidence>
<dbReference type="PANTHER" id="PTHR43422:SF3">
    <property type="entry name" value="THIAMINE THIAZOLE SYNTHASE"/>
    <property type="match status" value="1"/>
</dbReference>
<dbReference type="InterPro" id="IPR006905">
    <property type="entry name" value="Flavin_halogenase"/>
</dbReference>
<organism evidence="1 2">
    <name type="scientific">Mycolicibacterium confluentis</name>
    <dbReference type="NCBI Taxonomy" id="28047"/>
    <lineage>
        <taxon>Bacteria</taxon>
        <taxon>Bacillati</taxon>
        <taxon>Actinomycetota</taxon>
        <taxon>Actinomycetes</taxon>
        <taxon>Mycobacteriales</taxon>
        <taxon>Mycobacteriaceae</taxon>
        <taxon>Mycolicibacterium</taxon>
    </lineage>
</organism>
<accession>A0A7I7Y0G9</accession>
<name>A0A7I7Y0G9_9MYCO</name>
<dbReference type="GO" id="GO:0004497">
    <property type="term" value="F:monooxygenase activity"/>
    <property type="evidence" value="ECO:0007669"/>
    <property type="project" value="InterPro"/>
</dbReference>
<dbReference type="EMBL" id="AP022612">
    <property type="protein sequence ID" value="BBZ34844.1"/>
    <property type="molecule type" value="Genomic_DNA"/>
</dbReference>
<keyword evidence="2" id="KW-1185">Reference proteome</keyword>
<dbReference type="Gene3D" id="3.50.50.60">
    <property type="entry name" value="FAD/NAD(P)-binding domain"/>
    <property type="match status" value="1"/>
</dbReference>
<dbReference type="InterPro" id="IPR036188">
    <property type="entry name" value="FAD/NAD-bd_sf"/>
</dbReference>
<dbReference type="SUPFAM" id="SSF51905">
    <property type="entry name" value="FAD/NAD(P)-binding domain"/>
    <property type="match status" value="1"/>
</dbReference>
<reference evidence="1" key="2">
    <citation type="submission" date="2020-02" db="EMBL/GenBank/DDBJ databases">
        <authorList>
            <person name="Matsumoto Y."/>
            <person name="Motooka D."/>
            <person name="Nakamura S."/>
        </authorList>
    </citation>
    <scope>NUCLEOTIDE SEQUENCE</scope>
    <source>
        <strain evidence="1">JCM 13671</strain>
    </source>
</reference>
<evidence type="ECO:0008006" key="3">
    <source>
        <dbReference type="Google" id="ProtNLM"/>
    </source>
</evidence>
<protein>
    <recommendedName>
        <fullName evidence="3">Oxidoreductase</fullName>
    </recommendedName>
</protein>
<evidence type="ECO:0000313" key="2">
    <source>
        <dbReference type="Proteomes" id="UP000466931"/>
    </source>
</evidence>
<dbReference type="AlphaFoldDB" id="A0A7I7Y0G9"/>
<proteinExistence type="predicted"/>
<dbReference type="PANTHER" id="PTHR43422">
    <property type="entry name" value="THIAMINE THIAZOLE SYNTHASE"/>
    <property type="match status" value="1"/>
</dbReference>
<dbReference type="Pfam" id="PF04820">
    <property type="entry name" value="Trp_halogenase"/>
    <property type="match status" value="1"/>
</dbReference>
<reference evidence="1" key="1">
    <citation type="journal article" date="2019" name="Emerg. Microbes Infect.">
        <title>Comprehensive subspecies identification of 175 nontuberculous mycobacteria species based on 7547 genomic profiles.</title>
        <authorList>
            <person name="Matsumoto Y."/>
            <person name="Kinjo T."/>
            <person name="Motooka D."/>
            <person name="Nabeya D."/>
            <person name="Jung N."/>
            <person name="Uechi K."/>
            <person name="Horii T."/>
            <person name="Iida T."/>
            <person name="Fujita J."/>
            <person name="Nakamura S."/>
        </authorList>
    </citation>
    <scope>NUCLEOTIDE SEQUENCE [LARGE SCALE GENOMIC DNA]</scope>
    <source>
        <strain evidence="1">JCM 13671</strain>
    </source>
</reference>
<gene>
    <name evidence="1" type="ORF">MCNF_34490</name>
</gene>
<sequence length="449" mass="49460">MIIGGSIAGLCAARVLSDHCDRVTLFERDELPDQPVNRSAIPQGQHVHLLMARGGEELEKLFPGILDEMVAAGVPVVRNDPDSIHFSAAGHVLGTGRTLESTYTAYVPSRAQLEWQIRRRATELPQVELVNRGVAHPRFDQAAGRVTGVVLDDGETIDADLVVDASGRGSRLPVWLQEWGFERPREDSVKIGVTYASHRVRIPDGMMSEKMVLMSAGHDRPLGMGMLFHEDGVWTVTAFGVGKAEPPKDLDGIHELADTVLPPHISTALRAGEPVGEMNFHRYPVSRWRRYDKLDRMPEGIFPFGDAVVSMNPTYGQGVTLSTIQAANLRSVLASGGDVVNRLARSTARSTFPVWTMNAVADYVGHNAEGEHPRWYGPMFGLFDQFLGAAETDPVLAEWFLRRTSLLDSLYLRPSPRLVGRAVRHNMRAWMAERRNRPADVPVAVADGG</sequence>
<dbReference type="Proteomes" id="UP000466931">
    <property type="component" value="Chromosome"/>
</dbReference>